<keyword evidence="3" id="KW-1185">Reference proteome</keyword>
<gene>
    <name evidence="2" type="ORF">NG799_28520</name>
</gene>
<accession>A0ABT2N3I4</accession>
<feature type="region of interest" description="Disordered" evidence="1">
    <location>
        <begin position="139"/>
        <end position="160"/>
    </location>
</feature>
<organism evidence="2 3">
    <name type="scientific">Laspinema palackyanum D2a</name>
    <dbReference type="NCBI Taxonomy" id="2953684"/>
    <lineage>
        <taxon>Bacteria</taxon>
        <taxon>Bacillati</taxon>
        <taxon>Cyanobacteriota</taxon>
        <taxon>Cyanophyceae</taxon>
        <taxon>Oscillatoriophycideae</taxon>
        <taxon>Oscillatoriales</taxon>
        <taxon>Laspinemataceae</taxon>
        <taxon>Laspinema</taxon>
        <taxon>Laspinema palackyanum</taxon>
    </lineage>
</organism>
<feature type="compositionally biased region" description="Polar residues" evidence="1">
    <location>
        <begin position="149"/>
        <end position="160"/>
    </location>
</feature>
<dbReference type="EMBL" id="JAMXFF010000084">
    <property type="protein sequence ID" value="MCT7970266.1"/>
    <property type="molecule type" value="Genomic_DNA"/>
</dbReference>
<evidence type="ECO:0000313" key="2">
    <source>
        <dbReference type="EMBL" id="MCT7970266.1"/>
    </source>
</evidence>
<evidence type="ECO:0000256" key="1">
    <source>
        <dbReference type="SAM" id="MobiDB-lite"/>
    </source>
</evidence>
<dbReference type="Proteomes" id="UP001525890">
    <property type="component" value="Unassembled WGS sequence"/>
</dbReference>
<protein>
    <submittedName>
        <fullName evidence="2">Uncharacterized protein</fullName>
    </submittedName>
</protein>
<reference evidence="2 3" key="1">
    <citation type="journal article" date="2022" name="Front. Microbiol.">
        <title>High genomic differentiation and limited gene flow indicate recent cryptic speciation within the genus Laspinema (cyanobacteria).</title>
        <authorList>
            <person name="Stanojkovic A."/>
            <person name="Skoupy S."/>
            <person name="Skaloud P."/>
            <person name="Dvorak P."/>
        </authorList>
    </citation>
    <scope>NUCLEOTIDE SEQUENCE [LARGE SCALE GENOMIC DNA]</scope>
    <source>
        <strain evidence="2 3">D2a</strain>
    </source>
</reference>
<proteinExistence type="predicted"/>
<name>A0ABT2N3I4_9CYAN</name>
<comment type="caution">
    <text evidence="2">The sequence shown here is derived from an EMBL/GenBank/DDBJ whole genome shotgun (WGS) entry which is preliminary data.</text>
</comment>
<evidence type="ECO:0000313" key="3">
    <source>
        <dbReference type="Proteomes" id="UP001525890"/>
    </source>
</evidence>
<sequence>MEPKTVEIISEYTPYTKGRLIALYGCGYDTLRHYMVDTELPLVGLRVPKGPNGTFIDFNQVLMVHFAWFGISKLNINYDIYRDRVVKKGKALRLQDVFFKMTGCGSLKLALQEFWLPQTTHRGQQMVMQCLIDYIEEKGEPPNVKPHRTSNPTGNRTGPN</sequence>
<dbReference type="RefSeq" id="WP_368009686.1">
    <property type="nucleotide sequence ID" value="NZ_JAMXFF010000084.1"/>
</dbReference>